<proteinExistence type="predicted"/>
<sequence>MGRDGLAFLVAVLCVAGAILFLAGRRALIHMKDREVKKAGATLMAEREELEQRANELEALQAEIDRLRASLADLATQKLILGRRGRKRTDTSRRFTHEIGRSEPGRSLFAFSLSMAPGFLQRPDAKAVVHPAIWAFENRVEVWAADFPAAQMLTRTVFNDAVGVTVGAPEGEAGGRAGDGRGTLAS</sequence>
<dbReference type="RefSeq" id="WP_126994518.1">
    <property type="nucleotide sequence ID" value="NZ_JBNPXW010000001.1"/>
</dbReference>
<keyword evidence="2" id="KW-0812">Transmembrane</keyword>
<keyword evidence="2" id="KW-1133">Transmembrane helix</keyword>
<dbReference type="OrthoDB" id="7305017at2"/>
<dbReference type="EMBL" id="RZIJ01000001">
    <property type="protein sequence ID" value="RUQ76041.1"/>
    <property type="molecule type" value="Genomic_DNA"/>
</dbReference>
<accession>A0A3S0V431</accession>
<evidence type="ECO:0000256" key="2">
    <source>
        <dbReference type="SAM" id="Phobius"/>
    </source>
</evidence>
<comment type="caution">
    <text evidence="3">The sequence shown here is derived from an EMBL/GenBank/DDBJ whole genome shotgun (WGS) entry which is preliminary data.</text>
</comment>
<keyword evidence="2" id="KW-0472">Membrane</keyword>
<name>A0A3S0V431_9PROT</name>
<keyword evidence="1" id="KW-0175">Coiled coil</keyword>
<gene>
    <name evidence="3" type="ORF">EJ913_02725</name>
</gene>
<reference evidence="3 4" key="1">
    <citation type="submission" date="2018-12" db="EMBL/GenBank/DDBJ databases">
        <authorList>
            <person name="Yang Y."/>
        </authorList>
    </citation>
    <scope>NUCLEOTIDE SEQUENCE [LARGE SCALE GENOMIC DNA]</scope>
    <source>
        <strain evidence="3 4">GSF71</strain>
    </source>
</reference>
<dbReference type="AlphaFoldDB" id="A0A3S0V431"/>
<feature type="coiled-coil region" evidence="1">
    <location>
        <begin position="40"/>
        <end position="77"/>
    </location>
</feature>
<evidence type="ECO:0000256" key="1">
    <source>
        <dbReference type="SAM" id="Coils"/>
    </source>
</evidence>
<dbReference type="Proteomes" id="UP000280346">
    <property type="component" value="Unassembled WGS sequence"/>
</dbReference>
<keyword evidence="4" id="KW-1185">Reference proteome</keyword>
<evidence type="ECO:0000313" key="4">
    <source>
        <dbReference type="Proteomes" id="UP000280346"/>
    </source>
</evidence>
<evidence type="ECO:0000313" key="3">
    <source>
        <dbReference type="EMBL" id="RUQ76041.1"/>
    </source>
</evidence>
<feature type="transmembrane region" description="Helical" evidence="2">
    <location>
        <begin position="6"/>
        <end position="24"/>
    </location>
</feature>
<organism evidence="3 4">
    <name type="scientific">Azospirillum doebereinerae</name>
    <dbReference type="NCBI Taxonomy" id="92933"/>
    <lineage>
        <taxon>Bacteria</taxon>
        <taxon>Pseudomonadati</taxon>
        <taxon>Pseudomonadota</taxon>
        <taxon>Alphaproteobacteria</taxon>
        <taxon>Rhodospirillales</taxon>
        <taxon>Azospirillaceae</taxon>
        <taxon>Azospirillum</taxon>
    </lineage>
</organism>
<protein>
    <submittedName>
        <fullName evidence="3">Uncharacterized protein</fullName>
    </submittedName>
</protein>